<dbReference type="OrthoDB" id="630188at2759"/>
<gene>
    <name evidence="2" type="ORF">PBRA_007309</name>
    <name evidence="3" type="ORF">PLBR_LOCUS3141</name>
</gene>
<keyword evidence="4" id="KW-1185">Reference proteome</keyword>
<keyword evidence="1" id="KW-0472">Membrane</keyword>
<evidence type="ECO:0000256" key="1">
    <source>
        <dbReference type="SAM" id="Phobius"/>
    </source>
</evidence>
<evidence type="ECO:0000313" key="3">
    <source>
        <dbReference type="EMBL" id="SPQ95926.1"/>
    </source>
</evidence>
<keyword evidence="1" id="KW-0812">Transmembrane</keyword>
<sequence length="402" mass="45967">MALACSRLRRVPWCASALAIVLIANLSVVTIWMLRPSWQLLDGEDTRYRVPPSDPEDDDDIVGMYPVDKVAAVAPGSSRCTAGVVLESAFAEVPARPRPGRRRHSRCRMSDWTDGEWALASSVDDVFGRTGLYMQYENRFKPDYSDRQRQPWLWEWRSTCGATMDKFDPVRLCSTLGNRSILFVGDSLSANMIAAFRNQLNTRRAVRPCANDNWSDEYESTVVICPSMARLDYIRNDHLTLSRDSQGQFCNAWTPVLDQYDILVLNTGAHVVDIDEYERQTGEVVEYLRQHYHGTVVYRLTSAGHANCTTYSEPWTRAQADRHAAEHPELPYKWHYFATYNDIARRHYASLPRAYVLDTDSLVRLRPDTHRSADDCLHQVIPAALDYAVLMLYYVIVGDLEQ</sequence>
<dbReference type="Proteomes" id="UP000039324">
    <property type="component" value="Unassembled WGS sequence"/>
</dbReference>
<dbReference type="EMBL" id="CDSF01000091">
    <property type="protein sequence ID" value="CEO99576.1"/>
    <property type="molecule type" value="Genomic_DNA"/>
</dbReference>
<dbReference type="OMA" id="GHANCTT"/>
<evidence type="ECO:0000313" key="5">
    <source>
        <dbReference type="Proteomes" id="UP000290189"/>
    </source>
</evidence>
<reference evidence="3 5" key="2">
    <citation type="submission" date="2018-03" db="EMBL/GenBank/DDBJ databases">
        <authorList>
            <person name="Fogelqvist J."/>
        </authorList>
    </citation>
    <scope>NUCLEOTIDE SEQUENCE [LARGE SCALE GENOMIC DNA]</scope>
</reference>
<feature type="transmembrane region" description="Helical" evidence="1">
    <location>
        <begin position="12"/>
        <end position="34"/>
    </location>
</feature>
<dbReference type="InterPro" id="IPR029962">
    <property type="entry name" value="TBL"/>
</dbReference>
<dbReference type="EMBL" id="OVEO01000005">
    <property type="protein sequence ID" value="SPQ95926.1"/>
    <property type="molecule type" value="Genomic_DNA"/>
</dbReference>
<dbReference type="AlphaFoldDB" id="A0A0G4IWW5"/>
<evidence type="ECO:0008006" key="6">
    <source>
        <dbReference type="Google" id="ProtNLM"/>
    </source>
</evidence>
<evidence type="ECO:0000313" key="4">
    <source>
        <dbReference type="Proteomes" id="UP000039324"/>
    </source>
</evidence>
<geneLocation type="mitochondrion" evidence="3"/>
<keyword evidence="3" id="KW-0496">Mitochondrion</keyword>
<keyword evidence="1" id="KW-1133">Transmembrane helix</keyword>
<proteinExistence type="predicted"/>
<dbReference type="GO" id="GO:0016413">
    <property type="term" value="F:O-acetyltransferase activity"/>
    <property type="evidence" value="ECO:0007669"/>
    <property type="project" value="InterPro"/>
</dbReference>
<organism evidence="2 4">
    <name type="scientific">Plasmodiophora brassicae</name>
    <name type="common">Clubroot disease agent</name>
    <dbReference type="NCBI Taxonomy" id="37360"/>
    <lineage>
        <taxon>Eukaryota</taxon>
        <taxon>Sar</taxon>
        <taxon>Rhizaria</taxon>
        <taxon>Endomyxa</taxon>
        <taxon>Phytomyxea</taxon>
        <taxon>Plasmodiophorida</taxon>
        <taxon>Plasmodiophoridae</taxon>
        <taxon>Plasmodiophora</taxon>
    </lineage>
</organism>
<name>A0A0G4IWW5_PLABS</name>
<protein>
    <recommendedName>
        <fullName evidence="6">SGNH domain-containing protein</fullName>
    </recommendedName>
</protein>
<dbReference type="PANTHER" id="PTHR32285:SF48">
    <property type="entry name" value="PROTEIN TRICHOME BIREFRINGENCE-LIKE 19"/>
    <property type="match status" value="1"/>
</dbReference>
<accession>A0A0G4IWW5</accession>
<dbReference type="PANTHER" id="PTHR32285">
    <property type="entry name" value="PROTEIN TRICHOME BIREFRINGENCE-LIKE 9-RELATED"/>
    <property type="match status" value="1"/>
</dbReference>
<dbReference type="Proteomes" id="UP000290189">
    <property type="component" value="Unassembled WGS sequence"/>
</dbReference>
<dbReference type="SUPFAM" id="SSF52266">
    <property type="entry name" value="SGNH hydrolase"/>
    <property type="match status" value="1"/>
</dbReference>
<evidence type="ECO:0000313" key="2">
    <source>
        <dbReference type="EMBL" id="CEO99576.1"/>
    </source>
</evidence>
<reference evidence="2 4" key="1">
    <citation type="submission" date="2015-02" db="EMBL/GenBank/DDBJ databases">
        <authorList>
            <person name="Chooi Y.-H."/>
        </authorList>
    </citation>
    <scope>NUCLEOTIDE SEQUENCE [LARGE SCALE GENOMIC DNA]</scope>
    <source>
        <strain evidence="2">E3</strain>
    </source>
</reference>